<dbReference type="Proteomes" id="UP000027265">
    <property type="component" value="Unassembled WGS sequence"/>
</dbReference>
<evidence type="ECO:0000313" key="2">
    <source>
        <dbReference type="EMBL" id="KDQ56056.1"/>
    </source>
</evidence>
<dbReference type="InParanoid" id="A0A067Q0C2"/>
<evidence type="ECO:0000256" key="1">
    <source>
        <dbReference type="SAM" id="MobiDB-lite"/>
    </source>
</evidence>
<dbReference type="HOGENOM" id="CLU_2413551_0_0_1"/>
<gene>
    <name evidence="2" type="ORF">JAAARDRAFT_319422</name>
</gene>
<sequence>MIWTEILSYLNITATCTLGCRLMLNIREVSYRHEECVNTQEIAFQLKELVPVDGVQRGVVSSGADPTENLARGRHDDNGLGGIEYESREGVV</sequence>
<dbReference type="AlphaFoldDB" id="A0A067Q0C2"/>
<accession>A0A067Q0C2</accession>
<feature type="region of interest" description="Disordered" evidence="1">
    <location>
        <begin position="61"/>
        <end position="92"/>
    </location>
</feature>
<reference evidence="3" key="1">
    <citation type="journal article" date="2014" name="Proc. Natl. Acad. Sci. U.S.A.">
        <title>Extensive sampling of basidiomycete genomes demonstrates inadequacy of the white-rot/brown-rot paradigm for wood decay fungi.</title>
        <authorList>
            <person name="Riley R."/>
            <person name="Salamov A.A."/>
            <person name="Brown D.W."/>
            <person name="Nagy L.G."/>
            <person name="Floudas D."/>
            <person name="Held B.W."/>
            <person name="Levasseur A."/>
            <person name="Lombard V."/>
            <person name="Morin E."/>
            <person name="Otillar R."/>
            <person name="Lindquist E.A."/>
            <person name="Sun H."/>
            <person name="LaButti K.M."/>
            <person name="Schmutz J."/>
            <person name="Jabbour D."/>
            <person name="Luo H."/>
            <person name="Baker S.E."/>
            <person name="Pisabarro A.G."/>
            <person name="Walton J.D."/>
            <person name="Blanchette R.A."/>
            <person name="Henrissat B."/>
            <person name="Martin F."/>
            <person name="Cullen D."/>
            <person name="Hibbett D.S."/>
            <person name="Grigoriev I.V."/>
        </authorList>
    </citation>
    <scope>NUCLEOTIDE SEQUENCE [LARGE SCALE GENOMIC DNA]</scope>
    <source>
        <strain evidence="3">MUCL 33604</strain>
    </source>
</reference>
<name>A0A067Q0C2_9AGAM</name>
<proteinExistence type="predicted"/>
<keyword evidence="3" id="KW-1185">Reference proteome</keyword>
<dbReference type="EMBL" id="KL197723">
    <property type="protein sequence ID" value="KDQ56056.1"/>
    <property type="molecule type" value="Genomic_DNA"/>
</dbReference>
<protein>
    <submittedName>
        <fullName evidence="2">Uncharacterized protein</fullName>
    </submittedName>
</protein>
<evidence type="ECO:0000313" key="3">
    <source>
        <dbReference type="Proteomes" id="UP000027265"/>
    </source>
</evidence>
<organism evidence="2 3">
    <name type="scientific">Jaapia argillacea MUCL 33604</name>
    <dbReference type="NCBI Taxonomy" id="933084"/>
    <lineage>
        <taxon>Eukaryota</taxon>
        <taxon>Fungi</taxon>
        <taxon>Dikarya</taxon>
        <taxon>Basidiomycota</taxon>
        <taxon>Agaricomycotina</taxon>
        <taxon>Agaricomycetes</taxon>
        <taxon>Agaricomycetidae</taxon>
        <taxon>Jaapiales</taxon>
        <taxon>Jaapiaceae</taxon>
        <taxon>Jaapia</taxon>
    </lineage>
</organism>